<reference evidence="2 3" key="1">
    <citation type="submission" date="2023-11" db="EMBL/GenBank/DDBJ databases">
        <title>Lentzea sokolovensis, sp. nov., Lentzea kristufkii, sp. nov., and Lentzea miocenensis, sp. nov., rare actinobacteria from Sokolov Coal Basin, Miocene lacustrine sediment, Czech Republic.</title>
        <authorList>
            <person name="Lara A."/>
            <person name="Kotroba L."/>
            <person name="Nouioui I."/>
            <person name="Neumann-Schaal M."/>
            <person name="Mast Y."/>
            <person name="Chronakova A."/>
        </authorList>
    </citation>
    <scope>NUCLEOTIDE SEQUENCE [LARGE SCALE GENOMIC DNA]</scope>
    <source>
        <strain evidence="2 3">BCCO 10_0061</strain>
    </source>
</reference>
<dbReference type="GO" id="GO:0004497">
    <property type="term" value="F:monooxygenase activity"/>
    <property type="evidence" value="ECO:0007669"/>
    <property type="project" value="UniProtKB-KW"/>
</dbReference>
<dbReference type="SUPFAM" id="SSF54909">
    <property type="entry name" value="Dimeric alpha+beta barrel"/>
    <property type="match status" value="1"/>
</dbReference>
<dbReference type="InterPro" id="IPR007138">
    <property type="entry name" value="ABM_dom"/>
</dbReference>
<proteinExistence type="predicted"/>
<organism evidence="2 3">
    <name type="scientific">Lentzea sokolovensis</name>
    <dbReference type="NCBI Taxonomy" id="3095429"/>
    <lineage>
        <taxon>Bacteria</taxon>
        <taxon>Bacillati</taxon>
        <taxon>Actinomycetota</taxon>
        <taxon>Actinomycetes</taxon>
        <taxon>Pseudonocardiales</taxon>
        <taxon>Pseudonocardiaceae</taxon>
        <taxon>Lentzea</taxon>
    </lineage>
</organism>
<comment type="caution">
    <text evidence="2">The sequence shown here is derived from an EMBL/GenBank/DDBJ whole genome shotgun (WGS) entry which is preliminary data.</text>
</comment>
<dbReference type="RefSeq" id="WP_319976079.1">
    <property type="nucleotide sequence ID" value="NZ_JAXAVU010000008.1"/>
</dbReference>
<keyword evidence="3" id="KW-1185">Reference proteome</keyword>
<dbReference type="Pfam" id="PF03992">
    <property type="entry name" value="ABM"/>
    <property type="match status" value="1"/>
</dbReference>
<evidence type="ECO:0000313" key="3">
    <source>
        <dbReference type="Proteomes" id="UP001285352"/>
    </source>
</evidence>
<accession>A0ABU4UWH0</accession>
<evidence type="ECO:0000259" key="1">
    <source>
        <dbReference type="Pfam" id="PF03992"/>
    </source>
</evidence>
<evidence type="ECO:0000313" key="2">
    <source>
        <dbReference type="EMBL" id="MDX8143846.1"/>
    </source>
</evidence>
<protein>
    <submittedName>
        <fullName evidence="2">Antibiotic biosynthesis monooxygenase</fullName>
    </submittedName>
</protein>
<keyword evidence="2" id="KW-0503">Monooxygenase</keyword>
<dbReference type="Proteomes" id="UP001285352">
    <property type="component" value="Unassembled WGS sequence"/>
</dbReference>
<dbReference type="Gene3D" id="3.30.70.100">
    <property type="match status" value="1"/>
</dbReference>
<gene>
    <name evidence="2" type="ORF">SK854_17100</name>
</gene>
<dbReference type="EMBL" id="JAXAVU010000008">
    <property type="protein sequence ID" value="MDX8143846.1"/>
    <property type="molecule type" value="Genomic_DNA"/>
</dbReference>
<name>A0ABU4UWH0_9PSEU</name>
<feature type="domain" description="ABM" evidence="1">
    <location>
        <begin position="1"/>
        <end position="66"/>
    </location>
</feature>
<dbReference type="InterPro" id="IPR011008">
    <property type="entry name" value="Dimeric_a/b-barrel"/>
</dbReference>
<keyword evidence="2" id="KW-0560">Oxidoreductase</keyword>
<sequence length="99" mass="11547">MLTRVSEALVMPGREQEFVARVRDLVGTFPEIYDGLVGHEVLVDLDDPRRVQYVSRWRDERALENYAGPGWRTDPVTFPDEDEYLQRPLTLRHFQDVSG</sequence>